<feature type="compositionally biased region" description="Polar residues" evidence="1">
    <location>
        <begin position="246"/>
        <end position="256"/>
    </location>
</feature>
<dbReference type="InterPro" id="IPR008490">
    <property type="entry name" value="Transposase_InsH_N"/>
</dbReference>
<evidence type="ECO:0000313" key="4">
    <source>
        <dbReference type="EMBL" id="ABR70670.1"/>
    </source>
</evidence>
<feature type="region of interest" description="Disordered" evidence="1">
    <location>
        <begin position="232"/>
        <end position="256"/>
    </location>
</feature>
<dbReference type="STRING" id="400668.Mmwyl1_1744"/>
<dbReference type="PANTHER" id="PTHR33408:SF4">
    <property type="entry name" value="TRANSPOSASE DDE DOMAIN-CONTAINING PROTEIN"/>
    <property type="match status" value="1"/>
</dbReference>
<sequence length="531" mass="60629">MFFFNGLLSNHYYSLQLNVMANYKPDLSCQSKFIPIDFVQQIIPGTFEYALSHIIDKHLDLSSFDEWYNNDNGGAAAYPPSVMLKIVLFGYSRGLVSSRRIAKACETNITFMNLSGDAQHHYTSVANFVANMKDQIEPLFTQVLMICDREGLIGRNMFAIDGCKIRSNASKEWSGTFDELERKQAKLRRASQRILEHHQAQDSLGEDEVAHDLKQKDKLDKSAEKITEYLATHQEKTGSKGKPVKSNITDPDSAKMTTSKGTIQGYNGIAINDDKHQIILQAQAWGLVGGQQTFEPAVTQLKQQLDKLTTQKKPNEHTIKFTADSGFNSEANLEFMAQSGFDSYIADNQFRKRNPLFKESETYETEQEKRRLKRSKGRPRIFTSDDFYYDGTTQTCRCPAGNEMWCSGTNVKSGNQEYARFCGYLKDCKVCPLQQQCMRKPPKDRGRQVQFLNDQSRKKLSYGDKMKTKIDSPIGRRQYSKRLGAIEPVFGNITVNKGMNKFTLRGQEKVNAQWQMYCLVHNIEKLRNSLH</sequence>
<gene>
    <name evidence="4" type="ordered locus">Mmwyl1_1744</name>
</gene>
<evidence type="ECO:0000256" key="1">
    <source>
        <dbReference type="SAM" id="MobiDB-lite"/>
    </source>
</evidence>
<accession>A6VW41</accession>
<dbReference type="InterPro" id="IPR025668">
    <property type="entry name" value="Tnp_DDE_dom"/>
</dbReference>
<protein>
    <submittedName>
        <fullName evidence="4">Transposase IS4 family protein</fullName>
    </submittedName>
</protein>
<dbReference type="Pfam" id="PF13751">
    <property type="entry name" value="DDE_Tnp_1_6"/>
    <property type="match status" value="1"/>
</dbReference>
<dbReference type="AlphaFoldDB" id="A6VW41"/>
<feature type="domain" description="Transposase InsH N-terminal" evidence="2">
    <location>
        <begin position="41"/>
        <end position="129"/>
    </location>
</feature>
<dbReference type="Pfam" id="PF05598">
    <property type="entry name" value="DUF772"/>
    <property type="match status" value="1"/>
</dbReference>
<dbReference type="PANTHER" id="PTHR33408">
    <property type="entry name" value="TRANSPOSASE"/>
    <property type="match status" value="1"/>
</dbReference>
<evidence type="ECO:0000259" key="2">
    <source>
        <dbReference type="Pfam" id="PF05598"/>
    </source>
</evidence>
<reference evidence="4" key="1">
    <citation type="submission" date="2007-06" db="EMBL/GenBank/DDBJ databases">
        <title>Complete sequence of Marinomonas sp. MWYL1.</title>
        <authorList>
            <consortium name="US DOE Joint Genome Institute"/>
            <person name="Copeland A."/>
            <person name="Lucas S."/>
            <person name="Lapidus A."/>
            <person name="Barry K."/>
            <person name="Glavina del Rio T."/>
            <person name="Dalin E."/>
            <person name="Tice H."/>
            <person name="Pitluck S."/>
            <person name="Kiss H."/>
            <person name="Brettin T."/>
            <person name="Bruce D."/>
            <person name="Detter J.C."/>
            <person name="Han C."/>
            <person name="Schmutz J."/>
            <person name="Larimer F."/>
            <person name="Land M."/>
            <person name="Hauser L."/>
            <person name="Kyrpides N."/>
            <person name="Kim E."/>
            <person name="Johnston A.W.B."/>
            <person name="Todd J.D."/>
            <person name="Rogers R."/>
            <person name="Wexler M."/>
            <person name="Bond P.L."/>
            <person name="Li Y."/>
            <person name="Richardson P."/>
        </authorList>
    </citation>
    <scope>NUCLEOTIDE SEQUENCE [LARGE SCALE GENOMIC DNA]</scope>
    <source>
        <strain evidence="4">MWYL1</strain>
    </source>
</reference>
<organism evidence="4">
    <name type="scientific">Marinomonas sp. (strain MWYL1)</name>
    <dbReference type="NCBI Taxonomy" id="400668"/>
    <lineage>
        <taxon>Bacteria</taxon>
        <taxon>Pseudomonadati</taxon>
        <taxon>Pseudomonadota</taxon>
        <taxon>Gammaproteobacteria</taxon>
        <taxon>Oceanospirillales</taxon>
        <taxon>Oceanospirillaceae</taxon>
        <taxon>Marinomonas</taxon>
    </lineage>
</organism>
<dbReference type="HOGENOM" id="CLU_021293_0_1_6"/>
<feature type="domain" description="Transposase DDE" evidence="3">
    <location>
        <begin position="398"/>
        <end position="526"/>
    </location>
</feature>
<evidence type="ECO:0000259" key="3">
    <source>
        <dbReference type="Pfam" id="PF13751"/>
    </source>
</evidence>
<dbReference type="EMBL" id="CP000749">
    <property type="protein sequence ID" value="ABR70670.1"/>
    <property type="molecule type" value="Genomic_DNA"/>
</dbReference>
<dbReference type="KEGG" id="mmw:Mmwyl1_1744"/>
<proteinExistence type="predicted"/>
<name>A6VW41_MARMS</name>
<dbReference type="eggNOG" id="COG3666">
    <property type="taxonomic scope" value="Bacteria"/>
</dbReference>